<dbReference type="Pfam" id="PF17278">
    <property type="entry name" value="DUF5343"/>
    <property type="match status" value="1"/>
</dbReference>
<dbReference type="EMBL" id="CP103416">
    <property type="protein sequence ID" value="UVW34200.1"/>
    <property type="molecule type" value="Genomic_DNA"/>
</dbReference>
<protein>
    <submittedName>
        <fullName evidence="2">DUF5343 domain-containing protein</fullName>
    </submittedName>
</protein>
<evidence type="ECO:0000313" key="2">
    <source>
        <dbReference type="EMBL" id="UVW34200.1"/>
    </source>
</evidence>
<sequence>MALPSSYLTSSKNLAGILNSIVGAQAPEKFTTRFLESLDYKGSADRLVIGLLKSLKFLEDDGRPTKRYYEYLDQTQSTAVLAEAIHEAYTDLFQVNKNAHAMSKADVVNKFKTLSQGQYSESVLGKMGTTFTSLCALADFSSASPAKSESQSNDTDQEENSDDKNAGEESAGNKGNDPKKGLSIGGLVYNIQLILPESRDPKVYDALFESMKKHLS</sequence>
<reference evidence="2" key="1">
    <citation type="submission" date="2022-08" db="EMBL/GenBank/DDBJ databases">
        <title>Catabolic pathway analysis in culturable SAR92 clade bacteria reveals their overlooked roles in DMSP degradation in coastal seas.</title>
        <authorList>
            <person name="He X."/>
            <person name="Zhang X."/>
            <person name="Zhang Y."/>
        </authorList>
    </citation>
    <scope>NUCLEOTIDE SEQUENCE</scope>
    <source>
        <strain evidence="2">H455</strain>
    </source>
</reference>
<evidence type="ECO:0000313" key="3">
    <source>
        <dbReference type="Proteomes" id="UP001059934"/>
    </source>
</evidence>
<proteinExistence type="predicted"/>
<dbReference type="InterPro" id="IPR035235">
    <property type="entry name" value="DUF5343"/>
</dbReference>
<dbReference type="Proteomes" id="UP001059934">
    <property type="component" value="Chromosome"/>
</dbReference>
<gene>
    <name evidence="2" type="ORF">NYF23_09215</name>
</gene>
<keyword evidence="3" id="KW-1185">Reference proteome</keyword>
<accession>A0ABY5TLG2</accession>
<evidence type="ECO:0000256" key="1">
    <source>
        <dbReference type="SAM" id="MobiDB-lite"/>
    </source>
</evidence>
<feature type="region of interest" description="Disordered" evidence="1">
    <location>
        <begin position="144"/>
        <end position="181"/>
    </location>
</feature>
<name>A0ABY5TLG2_9GAMM</name>
<organism evidence="2 3">
    <name type="scientific">SAR92 clade bacterium H455</name>
    <dbReference type="NCBI Taxonomy" id="2974818"/>
    <lineage>
        <taxon>Bacteria</taxon>
        <taxon>Pseudomonadati</taxon>
        <taxon>Pseudomonadota</taxon>
        <taxon>Gammaproteobacteria</taxon>
        <taxon>Cellvibrionales</taxon>
        <taxon>Porticoccaceae</taxon>
        <taxon>SAR92 clade</taxon>
    </lineage>
</organism>